<evidence type="ECO:0000313" key="2">
    <source>
        <dbReference type="Proteomes" id="UP000812287"/>
    </source>
</evidence>
<organism evidence="1 2">
    <name type="scientific">Guyanagaster necrorhizus</name>
    <dbReference type="NCBI Taxonomy" id="856835"/>
    <lineage>
        <taxon>Eukaryota</taxon>
        <taxon>Fungi</taxon>
        <taxon>Dikarya</taxon>
        <taxon>Basidiomycota</taxon>
        <taxon>Agaricomycotina</taxon>
        <taxon>Agaricomycetes</taxon>
        <taxon>Agaricomycetidae</taxon>
        <taxon>Agaricales</taxon>
        <taxon>Marasmiineae</taxon>
        <taxon>Physalacriaceae</taxon>
        <taxon>Guyanagaster</taxon>
    </lineage>
</organism>
<dbReference type="Proteomes" id="UP000812287">
    <property type="component" value="Unassembled WGS sequence"/>
</dbReference>
<dbReference type="RefSeq" id="XP_043035906.1">
    <property type="nucleotide sequence ID" value="XM_043177642.1"/>
</dbReference>
<dbReference type="EMBL" id="MU250551">
    <property type="protein sequence ID" value="KAG7442406.1"/>
    <property type="molecule type" value="Genomic_DNA"/>
</dbReference>
<accession>A0A9P7VM00</accession>
<dbReference type="GeneID" id="66099929"/>
<name>A0A9P7VM00_9AGAR</name>
<dbReference type="AlphaFoldDB" id="A0A9P7VM00"/>
<proteinExistence type="predicted"/>
<comment type="caution">
    <text evidence="1">The sequence shown here is derived from an EMBL/GenBank/DDBJ whole genome shotgun (WGS) entry which is preliminary data.</text>
</comment>
<keyword evidence="2" id="KW-1185">Reference proteome</keyword>
<evidence type="ECO:0000313" key="1">
    <source>
        <dbReference type="EMBL" id="KAG7442406.1"/>
    </source>
</evidence>
<reference evidence="1" key="1">
    <citation type="submission" date="2020-11" db="EMBL/GenBank/DDBJ databases">
        <title>Adaptations for nitrogen fixation in a non-lichenized fungal sporocarp promotes dispersal by wood-feeding termites.</title>
        <authorList>
            <consortium name="DOE Joint Genome Institute"/>
            <person name="Koch R.A."/>
            <person name="Yoon G."/>
            <person name="Arayal U."/>
            <person name="Lail K."/>
            <person name="Amirebrahimi M."/>
            <person name="Labutti K."/>
            <person name="Lipzen A."/>
            <person name="Riley R."/>
            <person name="Barry K."/>
            <person name="Henrissat B."/>
            <person name="Grigoriev I.V."/>
            <person name="Herr J.R."/>
            <person name="Aime M.C."/>
        </authorList>
    </citation>
    <scope>NUCLEOTIDE SEQUENCE</scope>
    <source>
        <strain evidence="1">MCA 3950</strain>
    </source>
</reference>
<protein>
    <submittedName>
        <fullName evidence="1">Uncharacterized protein</fullName>
    </submittedName>
</protein>
<gene>
    <name evidence="1" type="ORF">BT62DRAFT_1010328</name>
</gene>
<sequence>MRNGWEAADDSPPHICILALPVIRENFVLGSGGAKVITLTNASGIRRQAGAAVILSPSYKAGERYDFVNGSSVVPSCNLVIWYQARARHTEQDLEDPESCKIILVFFRQRRGTTAVGDYDRHMFHHSNSVNICSRRMSTAVWNTFAFNSSKTDALVKLDCNEI</sequence>